<dbReference type="Pfam" id="PF02518">
    <property type="entry name" value="HATPase_c"/>
    <property type="match status" value="1"/>
</dbReference>
<evidence type="ECO:0000313" key="12">
    <source>
        <dbReference type="Proteomes" id="UP001197974"/>
    </source>
</evidence>
<dbReference type="SUPFAM" id="SSF55785">
    <property type="entry name" value="PYP-like sensor domain (PAS domain)"/>
    <property type="match status" value="3"/>
</dbReference>
<keyword evidence="7" id="KW-0067">ATP-binding</keyword>
<dbReference type="InterPro" id="IPR003594">
    <property type="entry name" value="HATPase_dom"/>
</dbReference>
<evidence type="ECO:0000256" key="7">
    <source>
        <dbReference type="ARBA" id="ARBA00022840"/>
    </source>
</evidence>
<comment type="catalytic activity">
    <reaction evidence="1">
        <text>ATP + protein L-histidine = ADP + protein N-phospho-L-histidine.</text>
        <dbReference type="EC" id="2.7.13.3"/>
    </reaction>
</comment>
<organism evidence="11 12">
    <name type="scientific">Bacillus carboniphilus</name>
    <dbReference type="NCBI Taxonomy" id="86663"/>
    <lineage>
        <taxon>Bacteria</taxon>
        <taxon>Bacillati</taxon>
        <taxon>Bacillota</taxon>
        <taxon>Bacilli</taxon>
        <taxon>Bacillales</taxon>
        <taxon>Bacillaceae</taxon>
        <taxon>Bacillus</taxon>
    </lineage>
</organism>
<keyword evidence="6" id="KW-0418">Kinase</keyword>
<evidence type="ECO:0000256" key="4">
    <source>
        <dbReference type="ARBA" id="ARBA00022679"/>
    </source>
</evidence>
<evidence type="ECO:0000256" key="6">
    <source>
        <dbReference type="ARBA" id="ARBA00022777"/>
    </source>
</evidence>
<keyword evidence="3" id="KW-0597">Phosphoprotein</keyword>
<name>A0ABY9JUU1_9BACI</name>
<accession>A0ABY9JUU1</accession>
<gene>
    <name evidence="11" type="ORF">LC087_02965</name>
</gene>
<dbReference type="RefSeq" id="WP_226539005.1">
    <property type="nucleotide sequence ID" value="NZ_CP129013.1"/>
</dbReference>
<keyword evidence="5" id="KW-0547">Nucleotide-binding</keyword>
<dbReference type="Pfam" id="PF00512">
    <property type="entry name" value="HisKA"/>
    <property type="match status" value="1"/>
</dbReference>
<dbReference type="SMART" id="SM00388">
    <property type="entry name" value="HisKA"/>
    <property type="match status" value="1"/>
</dbReference>
<keyword evidence="8" id="KW-0902">Two-component regulatory system</keyword>
<dbReference type="EC" id="2.7.13.3" evidence="2"/>
<feature type="domain" description="Histidine kinase" evidence="9">
    <location>
        <begin position="385"/>
        <end position="589"/>
    </location>
</feature>
<dbReference type="SUPFAM" id="SSF47384">
    <property type="entry name" value="Homodimeric domain of signal transducing histidine kinase"/>
    <property type="match status" value="1"/>
</dbReference>
<dbReference type="NCBIfam" id="TIGR00229">
    <property type="entry name" value="sensory_box"/>
    <property type="match status" value="2"/>
</dbReference>
<proteinExistence type="predicted"/>
<evidence type="ECO:0000256" key="1">
    <source>
        <dbReference type="ARBA" id="ARBA00000085"/>
    </source>
</evidence>
<dbReference type="Gene3D" id="3.30.450.20">
    <property type="entry name" value="PAS domain"/>
    <property type="match status" value="3"/>
</dbReference>
<dbReference type="SUPFAM" id="SSF55874">
    <property type="entry name" value="ATPase domain of HSP90 chaperone/DNA topoisomerase II/histidine kinase"/>
    <property type="match status" value="1"/>
</dbReference>
<dbReference type="PROSITE" id="PS50109">
    <property type="entry name" value="HIS_KIN"/>
    <property type="match status" value="1"/>
</dbReference>
<dbReference type="Gene3D" id="3.30.565.10">
    <property type="entry name" value="Histidine kinase-like ATPase, C-terminal domain"/>
    <property type="match status" value="1"/>
</dbReference>
<dbReference type="InterPro" id="IPR005467">
    <property type="entry name" value="His_kinase_dom"/>
</dbReference>
<feature type="domain" description="PAS" evidence="10">
    <location>
        <begin position="1"/>
        <end position="58"/>
    </location>
</feature>
<dbReference type="InterPro" id="IPR004358">
    <property type="entry name" value="Sig_transdc_His_kin-like_C"/>
</dbReference>
<dbReference type="PRINTS" id="PR00344">
    <property type="entry name" value="BCTRLSENSOR"/>
</dbReference>
<keyword evidence="4" id="KW-0808">Transferase</keyword>
<dbReference type="PANTHER" id="PTHR43065">
    <property type="entry name" value="SENSOR HISTIDINE KINASE"/>
    <property type="match status" value="1"/>
</dbReference>
<evidence type="ECO:0000256" key="5">
    <source>
        <dbReference type="ARBA" id="ARBA00022741"/>
    </source>
</evidence>
<dbReference type="EMBL" id="CP129013">
    <property type="protein sequence ID" value="WLR43179.1"/>
    <property type="molecule type" value="Genomic_DNA"/>
</dbReference>
<dbReference type="CDD" id="cd00130">
    <property type="entry name" value="PAS"/>
    <property type="match status" value="1"/>
</dbReference>
<protein>
    <recommendedName>
        <fullName evidence="2">histidine kinase</fullName>
        <ecNumber evidence="2">2.7.13.3</ecNumber>
    </recommendedName>
</protein>
<sequence>MKKELNETKDPIQLIEVYILLSESGHFRFVSTNCFQLLGYEQQELIGKNIRHYVHEEDIFLIDSYFYNDHHLEPLFLRLVKEDGSCLWVEATVEIIQNQLCNQTEIIIKIKPREIDYSLNDHLPTREQSLPYGQTPIDYAYLNDIPTPIVITIEDSIVFVNHYCLFLLGAKATSEIVGKKIEQFIYGYDSSILTTSKKTEQKWKRLDGQMLEIEMKTGRMMFKGKDANIMTLMDITSRKSFQKLLQKNRERYQRLIQNSVDTIAVIHENKWVFINESGLKLFNVPNYSNILGHDVFSNLNKEYHSNVKEMFSHILCKVKEKTIANLTWATPNQQEVYTEMISLPTTYFGEPAVQVILRDLSERKQAEELMLQSEKLSVAGQLAAGIAHEIRNPLTAIKGFLQLMRGEELKNDEYVDIVFSELNRVELILSELLLLAKPQKAQLKEIAIHKILNDVITLLETEANMKNVQIVKDIKQEEPIVCDENQIKQVFINLIKNAIEAMPNGGKVNVELENKSNHEIVIKVVDEGEGIPDHLIKKLGEPFITTKPNGTGLGLMITYKIIHHHQGAINVYSKKGKGTTFEVLLPKTFPFEEVVD</sequence>
<evidence type="ECO:0000313" key="11">
    <source>
        <dbReference type="EMBL" id="WLR43179.1"/>
    </source>
</evidence>
<dbReference type="Gene3D" id="1.10.287.130">
    <property type="match status" value="1"/>
</dbReference>
<dbReference type="InterPro" id="IPR036097">
    <property type="entry name" value="HisK_dim/P_sf"/>
</dbReference>
<dbReference type="Pfam" id="PF13426">
    <property type="entry name" value="PAS_9"/>
    <property type="match status" value="1"/>
</dbReference>
<reference evidence="11 12" key="1">
    <citation type="submission" date="2023-06" db="EMBL/GenBank/DDBJ databases">
        <title>Five Gram-positive bacteria isolated from mangrove sediments in Shenzhen, Guangdong, China.</title>
        <authorList>
            <person name="Yu S."/>
            <person name="Zheng W."/>
            <person name="Huang Y."/>
        </authorList>
    </citation>
    <scope>NUCLEOTIDE SEQUENCE [LARGE SCALE GENOMIC DNA]</scope>
    <source>
        <strain evidence="11 12">SaN35-3</strain>
    </source>
</reference>
<dbReference type="SMART" id="SM00387">
    <property type="entry name" value="HATPase_c"/>
    <property type="match status" value="1"/>
</dbReference>
<dbReference type="Pfam" id="PF08447">
    <property type="entry name" value="PAS_3"/>
    <property type="match status" value="1"/>
</dbReference>
<dbReference type="InterPro" id="IPR013655">
    <property type="entry name" value="PAS_fold_3"/>
</dbReference>
<keyword evidence="12" id="KW-1185">Reference proteome</keyword>
<dbReference type="SMART" id="SM00091">
    <property type="entry name" value="PAS"/>
    <property type="match status" value="3"/>
</dbReference>
<dbReference type="Pfam" id="PF13188">
    <property type="entry name" value="PAS_8"/>
    <property type="match status" value="1"/>
</dbReference>
<evidence type="ECO:0000259" key="9">
    <source>
        <dbReference type="PROSITE" id="PS50109"/>
    </source>
</evidence>
<dbReference type="InterPro" id="IPR000014">
    <property type="entry name" value="PAS"/>
</dbReference>
<dbReference type="InterPro" id="IPR003661">
    <property type="entry name" value="HisK_dim/P_dom"/>
</dbReference>
<dbReference type="PROSITE" id="PS50112">
    <property type="entry name" value="PAS"/>
    <property type="match status" value="1"/>
</dbReference>
<evidence type="ECO:0000259" key="10">
    <source>
        <dbReference type="PROSITE" id="PS50112"/>
    </source>
</evidence>
<dbReference type="InterPro" id="IPR036890">
    <property type="entry name" value="HATPase_C_sf"/>
</dbReference>
<dbReference type="InterPro" id="IPR035965">
    <property type="entry name" value="PAS-like_dom_sf"/>
</dbReference>
<dbReference type="Proteomes" id="UP001197974">
    <property type="component" value="Chromosome"/>
</dbReference>
<evidence type="ECO:0000256" key="3">
    <source>
        <dbReference type="ARBA" id="ARBA00022553"/>
    </source>
</evidence>
<dbReference type="CDD" id="cd00082">
    <property type="entry name" value="HisKA"/>
    <property type="match status" value="1"/>
</dbReference>
<dbReference type="CDD" id="cd00075">
    <property type="entry name" value="HATPase"/>
    <property type="match status" value="1"/>
</dbReference>
<evidence type="ECO:0000256" key="8">
    <source>
        <dbReference type="ARBA" id="ARBA00023012"/>
    </source>
</evidence>
<dbReference type="PANTHER" id="PTHR43065:SF34">
    <property type="entry name" value="SPORULATION KINASE A"/>
    <property type="match status" value="1"/>
</dbReference>
<evidence type="ECO:0000256" key="2">
    <source>
        <dbReference type="ARBA" id="ARBA00012438"/>
    </source>
</evidence>